<accession>A0A5M8AG51</accession>
<dbReference type="PANTHER" id="PTHR23310:SF62">
    <property type="entry name" value="ACYL-COA BINDING PROTEIN 1, ISOFORM A"/>
    <property type="match status" value="1"/>
</dbReference>
<dbReference type="InterPro" id="IPR000073">
    <property type="entry name" value="AB_hydrolase_1"/>
</dbReference>
<dbReference type="PROSITE" id="PS51228">
    <property type="entry name" value="ACB_2"/>
    <property type="match status" value="1"/>
</dbReference>
<dbReference type="SUPFAM" id="SSF47027">
    <property type="entry name" value="Acyl-CoA binding protein"/>
    <property type="match status" value="1"/>
</dbReference>
<keyword evidence="1" id="KW-0446">Lipid-binding</keyword>
<proteinExistence type="predicted"/>
<gene>
    <name evidence="3" type="ORF">F1599_17840</name>
</gene>
<dbReference type="Proteomes" id="UP000324324">
    <property type="component" value="Unassembled WGS sequence"/>
</dbReference>
<evidence type="ECO:0000313" key="3">
    <source>
        <dbReference type="EMBL" id="KAA6121005.1"/>
    </source>
</evidence>
<sequence length="517" mass="56344">MAASSAWHACCAWSRPWARNAMREPGVFLIHGLGGTQYDLGSMHKRLKNAGFVTHSLTLPGHGTKPEDLVDVRAEDWLEAVRAKYHEIIGQHDVLHLMGMCMGSLLAVETAKRERHAKGKLVVLAPPVYIDGWATPWYRGARSLLYRVPGVPARMKVMEEDPYGIKNEQLRAIVKAKFERGENFHYGWVPLACIREVDRLRGFVMTGLDRIACPTLVVHAREDELTSLRSATYLVEHIGGRKRAGLARMVVLEDSYHMVCVDNDREIVARNVLEFFDVTAAASLGMGPVDAAMTPAEVLALLETARRLLESGDFAGLYAAGIPDFAWLQPGANRATGVYRGGKGLARLKGWAMGEPPLRFGAFGMPSPNAGVAVLPATLMAGEALASPGVLALAMRAGKLLEARWFPDDVTLEDRFFGGEPVPEGPSPQEKAFSEAAALSKTLRQAPDNDTLLALYALYKQGSIGDVVGERPGVMDVVGRAKYDAWAARKGMTTQAAMQAYVSLVQELRAREEAAVS</sequence>
<dbReference type="InterPro" id="IPR035984">
    <property type="entry name" value="Acyl-CoA-binding_sf"/>
</dbReference>
<dbReference type="Pfam" id="PF00887">
    <property type="entry name" value="ACBP"/>
    <property type="match status" value="1"/>
</dbReference>
<evidence type="ECO:0000256" key="1">
    <source>
        <dbReference type="ARBA" id="ARBA00023121"/>
    </source>
</evidence>
<dbReference type="SUPFAM" id="SSF54427">
    <property type="entry name" value="NTF2-like"/>
    <property type="match status" value="1"/>
</dbReference>
<dbReference type="EMBL" id="VWRN01000045">
    <property type="protein sequence ID" value="KAA6121005.1"/>
    <property type="molecule type" value="Genomic_DNA"/>
</dbReference>
<dbReference type="Pfam" id="PF12697">
    <property type="entry name" value="Abhydrolase_6"/>
    <property type="match status" value="1"/>
</dbReference>
<dbReference type="PANTHER" id="PTHR23310">
    <property type="entry name" value="ACYL-COA-BINDING PROTEIN, ACBP"/>
    <property type="match status" value="1"/>
</dbReference>
<organism evidence="3 4">
    <name type="scientific">Cupriavidus cauae</name>
    <dbReference type="NCBI Taxonomy" id="2608999"/>
    <lineage>
        <taxon>Bacteria</taxon>
        <taxon>Pseudomonadati</taxon>
        <taxon>Pseudomonadota</taxon>
        <taxon>Betaproteobacteria</taxon>
        <taxon>Burkholderiales</taxon>
        <taxon>Burkholderiaceae</taxon>
        <taxon>Cupriavidus</taxon>
    </lineage>
</organism>
<dbReference type="SUPFAM" id="SSF53474">
    <property type="entry name" value="alpha/beta-Hydrolases"/>
    <property type="match status" value="1"/>
</dbReference>
<evidence type="ECO:0000259" key="2">
    <source>
        <dbReference type="PROSITE" id="PS51228"/>
    </source>
</evidence>
<dbReference type="InterPro" id="IPR014352">
    <property type="entry name" value="FERM/acyl-CoA-bd_prot_sf"/>
</dbReference>
<keyword evidence="3" id="KW-0378">Hydrolase</keyword>
<dbReference type="Gene3D" id="1.20.80.10">
    <property type="match status" value="1"/>
</dbReference>
<feature type="domain" description="ACB" evidence="2">
    <location>
        <begin position="429"/>
        <end position="514"/>
    </location>
</feature>
<evidence type="ECO:0000313" key="4">
    <source>
        <dbReference type="Proteomes" id="UP000324324"/>
    </source>
</evidence>
<dbReference type="AlphaFoldDB" id="A0A5M8AG51"/>
<dbReference type="GO" id="GO:0006631">
    <property type="term" value="P:fatty acid metabolic process"/>
    <property type="evidence" value="ECO:0007669"/>
    <property type="project" value="TreeGrafter"/>
</dbReference>
<name>A0A5M8AG51_9BURK</name>
<protein>
    <submittedName>
        <fullName evidence="3">Alpha/beta fold hydrolase</fullName>
    </submittedName>
</protein>
<dbReference type="GO" id="GO:0000062">
    <property type="term" value="F:fatty-acyl-CoA binding"/>
    <property type="evidence" value="ECO:0007669"/>
    <property type="project" value="InterPro"/>
</dbReference>
<dbReference type="InterPro" id="IPR032710">
    <property type="entry name" value="NTF2-like_dom_sf"/>
</dbReference>
<dbReference type="PRINTS" id="PR00689">
    <property type="entry name" value="ACOABINDINGP"/>
</dbReference>
<comment type="caution">
    <text evidence="3">The sequence shown here is derived from an EMBL/GenBank/DDBJ whole genome shotgun (WGS) entry which is preliminary data.</text>
</comment>
<dbReference type="InterPro" id="IPR029058">
    <property type="entry name" value="AB_hydrolase_fold"/>
</dbReference>
<dbReference type="InterPro" id="IPR000582">
    <property type="entry name" value="Acyl-CoA-binding_protein"/>
</dbReference>
<keyword evidence="4" id="KW-1185">Reference proteome</keyword>
<dbReference type="GO" id="GO:0016787">
    <property type="term" value="F:hydrolase activity"/>
    <property type="evidence" value="ECO:0007669"/>
    <property type="project" value="UniProtKB-KW"/>
</dbReference>
<dbReference type="Gene3D" id="3.40.50.1820">
    <property type="entry name" value="alpha/beta hydrolase"/>
    <property type="match status" value="1"/>
</dbReference>
<reference evidence="3 4" key="1">
    <citation type="submission" date="2019-09" db="EMBL/GenBank/DDBJ databases">
        <title>Isolation of a novel species in the genus Cupriavidus from patients with sepsis using whole genome sequencing.</title>
        <authorList>
            <person name="Kweon O.J."/>
            <person name="Lee M.-K."/>
        </authorList>
    </citation>
    <scope>NUCLEOTIDE SEQUENCE [LARGE SCALE GENOMIC DNA]</scope>
    <source>
        <strain evidence="3 4">MKL-01</strain>
    </source>
</reference>